<name>A0A2Y9BV45_9MICO</name>
<dbReference type="AlphaFoldDB" id="A0A2Y9BV45"/>
<evidence type="ECO:0000256" key="1">
    <source>
        <dbReference type="SAM" id="MobiDB-lite"/>
    </source>
</evidence>
<accession>A0A2Y9BV45</accession>
<organism evidence="2 3">
    <name type="scientific">Georgenia satyanarayanai</name>
    <dbReference type="NCBI Taxonomy" id="860221"/>
    <lineage>
        <taxon>Bacteria</taxon>
        <taxon>Bacillati</taxon>
        <taxon>Actinomycetota</taxon>
        <taxon>Actinomycetes</taxon>
        <taxon>Micrococcales</taxon>
        <taxon>Bogoriellaceae</taxon>
        <taxon>Georgenia</taxon>
    </lineage>
</organism>
<reference evidence="2 3" key="1">
    <citation type="submission" date="2016-10" db="EMBL/GenBank/DDBJ databases">
        <authorList>
            <person name="Cai Z."/>
        </authorList>
    </citation>
    <scope>NUCLEOTIDE SEQUENCE [LARGE SCALE GENOMIC DNA]</scope>
    <source>
        <strain evidence="2 3">CGMCC 1.10826</strain>
    </source>
</reference>
<feature type="region of interest" description="Disordered" evidence="1">
    <location>
        <begin position="46"/>
        <end position="110"/>
    </location>
</feature>
<sequence length="290" mass="29907">MCCNYVSTAPGHVAGPSLGANVLDMRRTLPAAVLAAGLLLTACGTETGQDGPGGEPSSTAASPTETGTEPSTEDPTGPEEPTTAEPTGPEEPTDPATAPGDLPGEVVDVPPYSDDIAAVIGVEAGSGLNYRRGPGTDFEVAGTLEPLGYRPAIGETRRREDGSHWTQVMVHDGWYYWVSLKHIAQLGGTTDITADLTELPSAATVEEAGLLVARQRTADHPPSVETVVVDGPVEGDAGEVVIDVVGLGDDALAGERLHVVTERTGRGHTVRSVELTPLCARGVTEDGLCE</sequence>
<protein>
    <recommendedName>
        <fullName evidence="4">SH3 domain-containing protein</fullName>
    </recommendedName>
</protein>
<evidence type="ECO:0008006" key="4">
    <source>
        <dbReference type="Google" id="ProtNLM"/>
    </source>
</evidence>
<dbReference type="EMBL" id="UETB01000001">
    <property type="protein sequence ID" value="SSA36732.1"/>
    <property type="molecule type" value="Genomic_DNA"/>
</dbReference>
<evidence type="ECO:0000313" key="2">
    <source>
        <dbReference type="EMBL" id="SSA36732.1"/>
    </source>
</evidence>
<feature type="compositionally biased region" description="Low complexity" evidence="1">
    <location>
        <begin position="61"/>
        <end position="87"/>
    </location>
</feature>
<proteinExistence type="predicted"/>
<gene>
    <name evidence="2" type="ORF">SAMN05216184_101394</name>
</gene>
<evidence type="ECO:0000313" key="3">
    <source>
        <dbReference type="Proteomes" id="UP000250222"/>
    </source>
</evidence>
<dbReference type="Proteomes" id="UP000250222">
    <property type="component" value="Unassembled WGS sequence"/>
</dbReference>
<keyword evidence="3" id="KW-1185">Reference proteome</keyword>